<dbReference type="PANTHER" id="PTHR10218">
    <property type="entry name" value="GTP-BINDING PROTEIN ALPHA SUBUNIT"/>
    <property type="match status" value="1"/>
</dbReference>
<evidence type="ECO:0000256" key="4">
    <source>
        <dbReference type="ARBA" id="ARBA00023134"/>
    </source>
</evidence>
<keyword evidence="1 7" id="KW-0479">Metal-binding</keyword>
<dbReference type="OMA" id="TFQLYIP"/>
<dbReference type="GO" id="GO:0031752">
    <property type="term" value="F:D5 dopamine receptor binding"/>
    <property type="evidence" value="ECO:0007669"/>
    <property type="project" value="TreeGrafter"/>
</dbReference>
<feature type="binding site" evidence="7">
    <location>
        <position position="58"/>
    </location>
    <ligand>
        <name>Mg(2+)</name>
        <dbReference type="ChEBI" id="CHEBI:18420"/>
    </ligand>
</feature>
<dbReference type="GO" id="GO:0003924">
    <property type="term" value="F:GTPase activity"/>
    <property type="evidence" value="ECO:0007669"/>
    <property type="project" value="InterPro"/>
</dbReference>
<evidence type="ECO:0000256" key="1">
    <source>
        <dbReference type="ARBA" id="ARBA00022723"/>
    </source>
</evidence>
<dbReference type="GO" id="GO:0031683">
    <property type="term" value="F:G-protein beta/gamma-subunit complex binding"/>
    <property type="evidence" value="ECO:0007669"/>
    <property type="project" value="InterPro"/>
</dbReference>
<dbReference type="STRING" id="6832.A0A553PGK4"/>
<keyword evidence="5" id="KW-0807">Transducer</keyword>
<dbReference type="InterPro" id="IPR001019">
    <property type="entry name" value="Gprotein_alpha_su"/>
</dbReference>
<dbReference type="GO" id="GO:0031526">
    <property type="term" value="C:brush border membrane"/>
    <property type="evidence" value="ECO:0007669"/>
    <property type="project" value="TreeGrafter"/>
</dbReference>
<dbReference type="EMBL" id="VCGU01000004">
    <property type="protein sequence ID" value="TRY76805.1"/>
    <property type="molecule type" value="Genomic_DNA"/>
</dbReference>
<keyword evidence="9" id="KW-1185">Reference proteome</keyword>
<protein>
    <submittedName>
        <fullName evidence="8">Uncharacterized protein</fullName>
    </submittedName>
</protein>
<organism evidence="8 9">
    <name type="scientific">Tigriopus californicus</name>
    <name type="common">Marine copepod</name>
    <dbReference type="NCBI Taxonomy" id="6832"/>
    <lineage>
        <taxon>Eukaryota</taxon>
        <taxon>Metazoa</taxon>
        <taxon>Ecdysozoa</taxon>
        <taxon>Arthropoda</taxon>
        <taxon>Crustacea</taxon>
        <taxon>Multicrustacea</taxon>
        <taxon>Hexanauplia</taxon>
        <taxon>Copepoda</taxon>
        <taxon>Harpacticoida</taxon>
        <taxon>Harpacticidae</taxon>
        <taxon>Tigriopus</taxon>
    </lineage>
</organism>
<dbReference type="GO" id="GO:0046872">
    <property type="term" value="F:metal ion binding"/>
    <property type="evidence" value="ECO:0007669"/>
    <property type="project" value="UniProtKB-KW"/>
</dbReference>
<feature type="binding site" evidence="6">
    <location>
        <begin position="213"/>
        <end position="217"/>
    </location>
    <ligand>
        <name>GTP</name>
        <dbReference type="ChEBI" id="CHEBI:37565"/>
    </ligand>
</feature>
<evidence type="ECO:0000256" key="2">
    <source>
        <dbReference type="ARBA" id="ARBA00022741"/>
    </source>
</evidence>
<dbReference type="GO" id="GO:0005525">
    <property type="term" value="F:GTP binding"/>
    <property type="evidence" value="ECO:0007669"/>
    <property type="project" value="UniProtKB-KW"/>
</dbReference>
<dbReference type="GO" id="GO:0007188">
    <property type="term" value="P:adenylate cyclase-modulating G protein-coupled receptor signaling pathway"/>
    <property type="evidence" value="ECO:0007669"/>
    <property type="project" value="TreeGrafter"/>
</dbReference>
<feature type="binding site" evidence="6">
    <location>
        <begin position="54"/>
        <end position="59"/>
    </location>
    <ligand>
        <name>GTP</name>
        <dbReference type="ChEBI" id="CHEBI:37565"/>
    </ligand>
</feature>
<sequence>MGFARDLLGCGFFRSKPNGELDQRNRSKQIDKQLRLDRRKVQRMVKLLLLGAGESGKSTFLKQMRIIHGLQFDANQIEEFKRVIYQNIVRGMQVLASNSFKWGYAMEHAENEENRVTLLQLTEYSTINAHTFGGRYHAILSSLWRDQAIQQVFERRSKLQVVDSVGYFLNNLDRVSDPNYVPTNQDILYCRKTTKGIIEFPMTIENVPFLFVDVGGQRTQRQKWFECFDSVTAILFMASTSEFDQVLLEDSMTNRLEEARTVFSSIVNNKIFKQAAIILFLNKMDLLKEKVCYKKVNIAEFFPLEFEEMCEISKKQSQPIKGDPLNLDDVKSFILYLFVSKHFDKSKPLYHHFTTAVDTRNIEFVFNSVKETILRRNLDALMLE</sequence>
<evidence type="ECO:0000256" key="7">
    <source>
        <dbReference type="PIRSR" id="PIRSR601019-2"/>
    </source>
</evidence>
<dbReference type="PRINTS" id="PR00318">
    <property type="entry name" value="GPROTEINA"/>
</dbReference>
<evidence type="ECO:0000313" key="9">
    <source>
        <dbReference type="Proteomes" id="UP000318571"/>
    </source>
</evidence>
<evidence type="ECO:0000256" key="5">
    <source>
        <dbReference type="ARBA" id="ARBA00023224"/>
    </source>
</evidence>
<dbReference type="InterPro" id="IPR000469">
    <property type="entry name" value="Gprotein_alpha_12/13"/>
</dbReference>
<keyword evidence="2 6" id="KW-0547">Nucleotide-binding</keyword>
<feature type="binding site" evidence="7">
    <location>
        <position position="194"/>
    </location>
    <ligand>
        <name>Mg(2+)</name>
        <dbReference type="ChEBI" id="CHEBI:18420"/>
    </ligand>
</feature>
<keyword evidence="4 6" id="KW-0342">GTP-binding</keyword>
<evidence type="ECO:0000313" key="8">
    <source>
        <dbReference type="EMBL" id="TRY76805.1"/>
    </source>
</evidence>
<dbReference type="GO" id="GO:0005834">
    <property type="term" value="C:heterotrimeric G-protein complex"/>
    <property type="evidence" value="ECO:0007669"/>
    <property type="project" value="TreeGrafter"/>
</dbReference>
<dbReference type="InterPro" id="IPR027417">
    <property type="entry name" value="P-loop_NTPase"/>
</dbReference>
<dbReference type="PRINTS" id="PR00440">
    <property type="entry name" value="GPROTEINA12"/>
</dbReference>
<name>A0A553PGK4_TIGCA</name>
<evidence type="ECO:0000256" key="6">
    <source>
        <dbReference type="PIRSR" id="PIRSR601019-1"/>
    </source>
</evidence>
<evidence type="ECO:0000256" key="3">
    <source>
        <dbReference type="ARBA" id="ARBA00022842"/>
    </source>
</evidence>
<dbReference type="Gene3D" id="3.40.50.300">
    <property type="entry name" value="P-loop containing nucleotide triphosphate hydrolases"/>
    <property type="match status" value="1"/>
</dbReference>
<dbReference type="Gene3D" id="1.10.400.10">
    <property type="entry name" value="GI Alpha 1, domain 2-like"/>
    <property type="match status" value="1"/>
</dbReference>
<dbReference type="PANTHER" id="PTHR10218:SF360">
    <property type="entry name" value="GUANINE NUCLEOTIDE-BINDING PROTEIN SUBUNIT ALPHA HOMOLOG"/>
    <property type="match status" value="1"/>
</dbReference>
<dbReference type="SMART" id="SM00275">
    <property type="entry name" value="G_alpha"/>
    <property type="match status" value="1"/>
</dbReference>
<feature type="binding site" evidence="6">
    <location>
        <begin position="188"/>
        <end position="194"/>
    </location>
    <ligand>
        <name>GTP</name>
        <dbReference type="ChEBI" id="CHEBI:37565"/>
    </ligand>
</feature>
<feature type="binding site" evidence="6">
    <location>
        <begin position="282"/>
        <end position="285"/>
    </location>
    <ligand>
        <name>GTP</name>
        <dbReference type="ChEBI" id="CHEBI:37565"/>
    </ligand>
</feature>
<dbReference type="Pfam" id="PF00503">
    <property type="entry name" value="G-alpha"/>
    <property type="match status" value="1"/>
</dbReference>
<dbReference type="OrthoDB" id="5817230at2759"/>
<comment type="caution">
    <text evidence="8">The sequence shown here is derived from an EMBL/GenBank/DDBJ whole genome shotgun (WGS) entry which is preliminary data.</text>
</comment>
<proteinExistence type="predicted"/>
<gene>
    <name evidence="8" type="ORF">TCAL_10454</name>
</gene>
<dbReference type="GO" id="GO:0007266">
    <property type="term" value="P:Rho protein signal transduction"/>
    <property type="evidence" value="ECO:0007669"/>
    <property type="project" value="InterPro"/>
</dbReference>
<dbReference type="GO" id="GO:0005737">
    <property type="term" value="C:cytoplasm"/>
    <property type="evidence" value="ECO:0007669"/>
    <property type="project" value="TreeGrafter"/>
</dbReference>
<dbReference type="InterPro" id="IPR011025">
    <property type="entry name" value="GproteinA_insert"/>
</dbReference>
<reference evidence="8 9" key="1">
    <citation type="journal article" date="2018" name="Nat. Ecol. Evol.">
        <title>Genomic signatures of mitonuclear coevolution across populations of Tigriopus californicus.</title>
        <authorList>
            <person name="Barreto F.S."/>
            <person name="Watson E.T."/>
            <person name="Lima T.G."/>
            <person name="Willett C.S."/>
            <person name="Edmands S."/>
            <person name="Li W."/>
            <person name="Burton R.S."/>
        </authorList>
    </citation>
    <scope>NUCLEOTIDE SEQUENCE [LARGE SCALE GENOMIC DNA]</scope>
    <source>
        <strain evidence="8 9">San Diego</strain>
    </source>
</reference>
<dbReference type="PROSITE" id="PS51882">
    <property type="entry name" value="G_ALPHA"/>
    <property type="match status" value="1"/>
</dbReference>
<dbReference type="FunFam" id="3.40.50.300:FF:000692">
    <property type="entry name" value="Guanine nucleotide-binding protein subunit alpha"/>
    <property type="match status" value="1"/>
</dbReference>
<dbReference type="FunFam" id="3.40.50.300:FF:000754">
    <property type="entry name" value="Guanine nucleotide-binding protein subunit alpha-13"/>
    <property type="match status" value="1"/>
</dbReference>
<feature type="binding site" evidence="6">
    <location>
        <begin position="163"/>
        <end position="164"/>
    </location>
    <ligand>
        <name>GTP</name>
        <dbReference type="ChEBI" id="CHEBI:37565"/>
    </ligand>
</feature>
<keyword evidence="3 7" id="KW-0460">Magnesium</keyword>
<feature type="binding site" evidence="6">
    <location>
        <position position="356"/>
    </location>
    <ligand>
        <name>GTP</name>
        <dbReference type="ChEBI" id="CHEBI:37565"/>
    </ligand>
</feature>
<dbReference type="AlphaFoldDB" id="A0A553PGK4"/>
<accession>A0A553PGK4</accession>
<dbReference type="Proteomes" id="UP000318571">
    <property type="component" value="Chromosome 5"/>
</dbReference>
<dbReference type="SUPFAM" id="SSF47895">
    <property type="entry name" value="Transducin (alpha subunit), insertion domain"/>
    <property type="match status" value="1"/>
</dbReference>
<dbReference type="SUPFAM" id="SSF52540">
    <property type="entry name" value="P-loop containing nucleoside triphosphate hydrolases"/>
    <property type="match status" value="1"/>
</dbReference>
<dbReference type="CDD" id="cd00066">
    <property type="entry name" value="G-alpha"/>
    <property type="match status" value="1"/>
</dbReference>